<accession>A0ABT4ULW1</accession>
<reference evidence="8 9" key="1">
    <citation type="submission" date="2022-12" db="EMBL/GenBank/DDBJ databases">
        <title>Chitinophagaceae gen. sp. nov., a new member of the family Chitinophagaceae, isolated from soil in a chemical factory.</title>
        <authorList>
            <person name="Ke Z."/>
        </authorList>
    </citation>
    <scope>NUCLEOTIDE SEQUENCE [LARGE SCALE GENOMIC DNA]</scope>
    <source>
        <strain evidence="8 9">LY-5</strain>
    </source>
</reference>
<feature type="domain" description="Exonuclease VII large subunit C-terminal" evidence="6">
    <location>
        <begin position="153"/>
        <end position="439"/>
    </location>
</feature>
<comment type="catalytic activity">
    <reaction evidence="5">
        <text>Exonucleolytic cleavage in either 5'- to 3'- or 3'- to 5'-direction to yield nucleoside 5'-phosphates.</text>
        <dbReference type="EC" id="3.1.11.6"/>
    </reaction>
</comment>
<gene>
    <name evidence="8" type="primary">xseA</name>
    <name evidence="8" type="ORF">O3P16_10310</name>
</gene>
<evidence type="ECO:0000256" key="5">
    <source>
        <dbReference type="RuleBase" id="RU004355"/>
    </source>
</evidence>
<keyword evidence="9" id="KW-1185">Reference proteome</keyword>
<evidence type="ECO:0000259" key="7">
    <source>
        <dbReference type="Pfam" id="PF13742"/>
    </source>
</evidence>
<dbReference type="InterPro" id="IPR020579">
    <property type="entry name" value="Exonuc_VII_lsu_C"/>
</dbReference>
<protein>
    <recommendedName>
        <fullName evidence="5">Exodeoxyribonuclease 7 large subunit</fullName>
        <ecNumber evidence="5">3.1.11.6</ecNumber>
    </recommendedName>
</protein>
<dbReference type="RefSeq" id="WP_407031525.1">
    <property type="nucleotide sequence ID" value="NZ_JAQGEF010000011.1"/>
</dbReference>
<sequence length="450" mass="51276">MYTQNRKLQLSELTAIIQNTMEEIFFDESFWIVAEVIDVKKYPSKRWCFLKFVEKHRGQIAAEMQAVFWARGYTYIDLFERITGQKFSDGMEVVCRVSVSFHPKFGLKLEVLEIDASYTLGKVEQDRLLTIERLKTEHSDIVKEVDGSFVTYNNQKNIPVGIKKIALITAQNSDGERDFLHELKNNSYSYTFDVAIFHAQVQGNHAATEINNQLKKIAQRKDIDIVVIVRGGGSQTDLKAFDDYELALTIAGFEVPIFTGIGHDRNISIVDMMATPYKTPTKVAHAIVENNFNFENRLLKLEQQLADNISDILFTYETRLANAEKILQLKVPLLVQQKLSNIHQLKQDLKQGVFKTLETKKQQLALQKHTLDKEVSNKLTLKKQQLNSLNRVLNSLNVQSILNRGFAYIKINNNIIQSAAGIHIDNNIDIVMKDGNVAAKVLNINTNGEV</sequence>
<dbReference type="InterPro" id="IPR003753">
    <property type="entry name" value="Exonuc_VII_L"/>
</dbReference>
<keyword evidence="4 5" id="KW-0269">Exonuclease</keyword>
<dbReference type="GO" id="GO:0008855">
    <property type="term" value="F:exodeoxyribonuclease VII activity"/>
    <property type="evidence" value="ECO:0007669"/>
    <property type="project" value="UniProtKB-EC"/>
</dbReference>
<proteinExistence type="inferred from homology"/>
<dbReference type="Pfam" id="PF02601">
    <property type="entry name" value="Exonuc_VII_L"/>
    <property type="match status" value="1"/>
</dbReference>
<comment type="similarity">
    <text evidence="5">Belongs to the XseA family.</text>
</comment>
<dbReference type="EC" id="3.1.11.6" evidence="5"/>
<dbReference type="EMBL" id="JAQGEF010000011">
    <property type="protein sequence ID" value="MDA3615200.1"/>
    <property type="molecule type" value="Genomic_DNA"/>
</dbReference>
<evidence type="ECO:0000256" key="3">
    <source>
        <dbReference type="ARBA" id="ARBA00022801"/>
    </source>
</evidence>
<comment type="subcellular location">
    <subcellularLocation>
        <location evidence="5">Cytoplasm</location>
    </subcellularLocation>
</comment>
<dbReference type="PANTHER" id="PTHR30008">
    <property type="entry name" value="EXODEOXYRIBONUCLEASE 7 LARGE SUBUNIT"/>
    <property type="match status" value="1"/>
</dbReference>
<dbReference type="CDD" id="cd04489">
    <property type="entry name" value="ExoVII_LU_OBF"/>
    <property type="match status" value="1"/>
</dbReference>
<evidence type="ECO:0000313" key="9">
    <source>
        <dbReference type="Proteomes" id="UP001210231"/>
    </source>
</evidence>
<evidence type="ECO:0000259" key="6">
    <source>
        <dbReference type="Pfam" id="PF02601"/>
    </source>
</evidence>
<keyword evidence="2 5" id="KW-0540">Nuclease</keyword>
<dbReference type="NCBIfam" id="TIGR00237">
    <property type="entry name" value="xseA"/>
    <property type="match status" value="1"/>
</dbReference>
<evidence type="ECO:0000256" key="2">
    <source>
        <dbReference type="ARBA" id="ARBA00022722"/>
    </source>
</evidence>
<keyword evidence="3 5" id="KW-0378">Hydrolase</keyword>
<dbReference type="PANTHER" id="PTHR30008:SF0">
    <property type="entry name" value="EXODEOXYRIBONUCLEASE 7 LARGE SUBUNIT"/>
    <property type="match status" value="1"/>
</dbReference>
<dbReference type="Pfam" id="PF13742">
    <property type="entry name" value="tRNA_anti_2"/>
    <property type="match status" value="1"/>
</dbReference>
<comment type="caution">
    <text evidence="8">The sequence shown here is derived from an EMBL/GenBank/DDBJ whole genome shotgun (WGS) entry which is preliminary data.</text>
</comment>
<name>A0ABT4ULW1_9BACT</name>
<evidence type="ECO:0000256" key="1">
    <source>
        <dbReference type="ARBA" id="ARBA00022490"/>
    </source>
</evidence>
<organism evidence="8 9">
    <name type="scientific">Polluticaenibacter yanchengensis</name>
    <dbReference type="NCBI Taxonomy" id="3014562"/>
    <lineage>
        <taxon>Bacteria</taxon>
        <taxon>Pseudomonadati</taxon>
        <taxon>Bacteroidota</taxon>
        <taxon>Chitinophagia</taxon>
        <taxon>Chitinophagales</taxon>
        <taxon>Chitinophagaceae</taxon>
        <taxon>Polluticaenibacter</taxon>
    </lineage>
</organism>
<dbReference type="InterPro" id="IPR025824">
    <property type="entry name" value="OB-fold_nuc-bd_dom"/>
</dbReference>
<keyword evidence="1" id="KW-0963">Cytoplasm</keyword>
<dbReference type="Proteomes" id="UP001210231">
    <property type="component" value="Unassembled WGS sequence"/>
</dbReference>
<feature type="domain" description="OB-fold nucleic acid binding" evidence="7">
    <location>
        <begin position="9"/>
        <end position="114"/>
    </location>
</feature>
<evidence type="ECO:0000313" key="8">
    <source>
        <dbReference type="EMBL" id="MDA3615200.1"/>
    </source>
</evidence>
<evidence type="ECO:0000256" key="4">
    <source>
        <dbReference type="ARBA" id="ARBA00022839"/>
    </source>
</evidence>